<evidence type="ECO:0000313" key="4">
    <source>
        <dbReference type="Proteomes" id="UP000287547"/>
    </source>
</evidence>
<dbReference type="InterPro" id="IPR036396">
    <property type="entry name" value="Cyt_P450_sf"/>
</dbReference>
<protein>
    <recommendedName>
        <fullName evidence="5">Cytochrome P450</fullName>
    </recommendedName>
</protein>
<dbReference type="InterPro" id="IPR001128">
    <property type="entry name" value="Cyt_P450"/>
</dbReference>
<feature type="region of interest" description="Disordered" evidence="2">
    <location>
        <begin position="1"/>
        <end position="23"/>
    </location>
</feature>
<dbReference type="Pfam" id="PF00067">
    <property type="entry name" value="p450"/>
    <property type="match status" value="1"/>
</dbReference>
<evidence type="ECO:0000256" key="2">
    <source>
        <dbReference type="SAM" id="MobiDB-lite"/>
    </source>
</evidence>
<evidence type="ECO:0000313" key="3">
    <source>
        <dbReference type="EMBL" id="RSM91502.1"/>
    </source>
</evidence>
<dbReference type="GO" id="GO:0005506">
    <property type="term" value="F:iron ion binding"/>
    <property type="evidence" value="ECO:0007669"/>
    <property type="project" value="InterPro"/>
</dbReference>
<proteinExistence type="inferred from homology"/>
<name>A0A428ZTX9_KIBAR</name>
<reference evidence="3 4" key="1">
    <citation type="submission" date="2018-05" db="EMBL/GenBank/DDBJ databases">
        <title>Evolution of GPA BGCs.</title>
        <authorList>
            <person name="Waglechner N."/>
            <person name="Wright G.D."/>
        </authorList>
    </citation>
    <scope>NUCLEOTIDE SEQUENCE [LARGE SCALE GENOMIC DNA]</scope>
    <source>
        <strain evidence="3 4">A82846</strain>
    </source>
</reference>
<dbReference type="PRINTS" id="PR00359">
    <property type="entry name" value="BP450"/>
</dbReference>
<comment type="similarity">
    <text evidence="1">Belongs to the cytochrome P450 family.</text>
</comment>
<feature type="compositionally biased region" description="Polar residues" evidence="2">
    <location>
        <begin position="1"/>
        <end position="10"/>
    </location>
</feature>
<dbReference type="PRINTS" id="PR00385">
    <property type="entry name" value="P450"/>
</dbReference>
<dbReference type="EMBL" id="QHKI01000001">
    <property type="protein sequence ID" value="RSM91502.1"/>
    <property type="molecule type" value="Genomic_DNA"/>
</dbReference>
<dbReference type="OrthoDB" id="5241086at2"/>
<dbReference type="Proteomes" id="UP000287547">
    <property type="component" value="Unassembled WGS sequence"/>
</dbReference>
<comment type="caution">
    <text evidence="3">The sequence shown here is derived from an EMBL/GenBank/DDBJ whole genome shotgun (WGS) entry which is preliminary data.</text>
</comment>
<dbReference type="InterPro" id="IPR002397">
    <property type="entry name" value="Cyt_P450_B"/>
</dbReference>
<dbReference type="GO" id="GO:0006707">
    <property type="term" value="P:cholesterol catabolic process"/>
    <property type="evidence" value="ECO:0007669"/>
    <property type="project" value="TreeGrafter"/>
</dbReference>
<dbReference type="PANTHER" id="PTHR46696">
    <property type="entry name" value="P450, PUTATIVE (EUROFUNG)-RELATED"/>
    <property type="match status" value="1"/>
</dbReference>
<dbReference type="GO" id="GO:0008395">
    <property type="term" value="F:steroid hydroxylase activity"/>
    <property type="evidence" value="ECO:0007669"/>
    <property type="project" value="TreeGrafter"/>
</dbReference>
<evidence type="ECO:0008006" key="5">
    <source>
        <dbReference type="Google" id="ProtNLM"/>
    </source>
</evidence>
<organism evidence="3 4">
    <name type="scientific">Kibdelosporangium aridum</name>
    <dbReference type="NCBI Taxonomy" id="2030"/>
    <lineage>
        <taxon>Bacteria</taxon>
        <taxon>Bacillati</taxon>
        <taxon>Actinomycetota</taxon>
        <taxon>Actinomycetes</taxon>
        <taxon>Pseudonocardiales</taxon>
        <taxon>Pseudonocardiaceae</taxon>
        <taxon>Kibdelosporangium</taxon>
    </lineage>
</organism>
<accession>A0A428ZTX9</accession>
<dbReference type="SUPFAM" id="SSF48264">
    <property type="entry name" value="Cytochrome P450"/>
    <property type="match status" value="1"/>
</dbReference>
<dbReference type="PANTHER" id="PTHR46696:SF4">
    <property type="entry name" value="BIOTIN BIOSYNTHESIS CYTOCHROME P450"/>
    <property type="match status" value="1"/>
</dbReference>
<sequence>MSGTSTTPASSCDRPPHSKGPAMLDVQTALPDLTDPRTFIPDPPYQAWAALRRRGGLPFQEREDAPGFYSVARYRDIDTVVRDSTTYSSEGGMTLDTALGVRDPAAGKMIELTDPPRHRRLRKLVSGGLNRSVAQNMDALLRWRVDGWVADAVRAGEVDFVDAVSERVPSAATGLLLGLPQQHWDKLADRASRAVCSSLDADDARVGDLAVRRNSTATANGQLMVHLASLVDHAELAEDGMMRRLLAAEIDGDRLTREEVLLNCLNLAIAGNETTKNATTGGLVAFSRNPEQWQLLRRRPELLDSAVEEILRYTSPVQHLMRTVTRPQTLAGTQLHEGDLVCAWVASANRDEEVFTEPDAFRIDRDPNPHLAFTAGKHFCLGASLARLEIKLVFESLLSRVERITLLGPPVRKPTNLVTAYASLPVALHAG</sequence>
<dbReference type="Gene3D" id="1.10.630.10">
    <property type="entry name" value="Cytochrome P450"/>
    <property type="match status" value="1"/>
</dbReference>
<dbReference type="GO" id="GO:0020037">
    <property type="term" value="F:heme binding"/>
    <property type="evidence" value="ECO:0007669"/>
    <property type="project" value="InterPro"/>
</dbReference>
<dbReference type="GO" id="GO:0036199">
    <property type="term" value="F:cholest-4-en-3-one 26-monooxygenase activity"/>
    <property type="evidence" value="ECO:0007669"/>
    <property type="project" value="TreeGrafter"/>
</dbReference>
<evidence type="ECO:0000256" key="1">
    <source>
        <dbReference type="ARBA" id="ARBA00010617"/>
    </source>
</evidence>
<gene>
    <name evidence="3" type="ORF">DMH04_00395</name>
</gene>
<dbReference type="AlphaFoldDB" id="A0A428ZTX9"/>